<protein>
    <submittedName>
        <fullName evidence="2">Uncharacterized protein</fullName>
    </submittedName>
</protein>
<evidence type="ECO:0000313" key="2">
    <source>
        <dbReference type="EMBL" id="SHF46431.1"/>
    </source>
</evidence>
<proteinExistence type="predicted"/>
<reference evidence="2 3" key="1">
    <citation type="submission" date="2016-11" db="EMBL/GenBank/DDBJ databases">
        <authorList>
            <person name="Jaros S."/>
            <person name="Januszkiewicz K."/>
            <person name="Wedrychowicz H."/>
        </authorList>
    </citation>
    <scope>NUCLEOTIDE SEQUENCE [LARGE SCALE GENOMIC DNA]</scope>
    <source>
        <strain evidence="2 3">DSM 26897</strain>
    </source>
</reference>
<name>A0A1M5BVQ4_9BACT</name>
<dbReference type="AlphaFoldDB" id="A0A1M5BVQ4"/>
<feature type="compositionally biased region" description="Polar residues" evidence="1">
    <location>
        <begin position="36"/>
        <end position="51"/>
    </location>
</feature>
<gene>
    <name evidence="2" type="ORF">SAMN05444008_108111</name>
</gene>
<sequence>MRNDNLNDRNDELRDNNDDQLRPNTMNEMIREANGNPDTNLNQLQDTSTGAPDSDGSHSADVTRGVNYSPNDASGVLSGGTSDMDNQGDVGAHAAPGSHGKFGSNLEPKHNVTGSDFDGQVSTS</sequence>
<feature type="region of interest" description="Disordered" evidence="1">
    <location>
        <begin position="1"/>
        <end position="124"/>
    </location>
</feature>
<evidence type="ECO:0000256" key="1">
    <source>
        <dbReference type="SAM" id="MobiDB-lite"/>
    </source>
</evidence>
<evidence type="ECO:0000313" key="3">
    <source>
        <dbReference type="Proteomes" id="UP000184368"/>
    </source>
</evidence>
<dbReference type="EMBL" id="FQUO01000008">
    <property type="protein sequence ID" value="SHF46431.1"/>
    <property type="molecule type" value="Genomic_DNA"/>
</dbReference>
<organism evidence="2 3">
    <name type="scientific">Cnuella takakiae</name>
    <dbReference type="NCBI Taxonomy" id="1302690"/>
    <lineage>
        <taxon>Bacteria</taxon>
        <taxon>Pseudomonadati</taxon>
        <taxon>Bacteroidota</taxon>
        <taxon>Chitinophagia</taxon>
        <taxon>Chitinophagales</taxon>
        <taxon>Chitinophagaceae</taxon>
        <taxon>Cnuella</taxon>
    </lineage>
</organism>
<dbReference type="RefSeq" id="WP_073043356.1">
    <property type="nucleotide sequence ID" value="NZ_FQUO01000008.1"/>
</dbReference>
<dbReference type="Proteomes" id="UP000184368">
    <property type="component" value="Unassembled WGS sequence"/>
</dbReference>
<keyword evidence="3" id="KW-1185">Reference proteome</keyword>
<feature type="compositionally biased region" description="Basic and acidic residues" evidence="1">
    <location>
        <begin position="1"/>
        <end position="21"/>
    </location>
</feature>
<accession>A0A1M5BVQ4</accession>